<dbReference type="GO" id="GO:0071555">
    <property type="term" value="P:cell wall organization"/>
    <property type="evidence" value="ECO:0007669"/>
    <property type="project" value="UniProtKB-KW"/>
</dbReference>
<dbReference type="GO" id="GO:0008360">
    <property type="term" value="P:regulation of cell shape"/>
    <property type="evidence" value="ECO:0007669"/>
    <property type="project" value="UniProtKB-KW"/>
</dbReference>
<dbReference type="GO" id="GO:0009252">
    <property type="term" value="P:peptidoglycan biosynthetic process"/>
    <property type="evidence" value="ECO:0007669"/>
    <property type="project" value="UniProtKB-KW"/>
</dbReference>
<reference evidence="19" key="1">
    <citation type="submission" date="2020-05" db="EMBL/GenBank/DDBJ databases">
        <title>Novel species in genus Nocardioides.</title>
        <authorList>
            <person name="Zhang G."/>
        </authorList>
    </citation>
    <scope>NUCLEOTIDE SEQUENCE [LARGE SCALE GENOMIC DNA]</scope>
    <source>
        <strain evidence="19">zg-1050</strain>
    </source>
</reference>
<keyword evidence="19" id="KW-1185">Reference proteome</keyword>
<keyword evidence="8 17" id="KW-0133">Cell shape</keyword>
<comment type="function">
    <text evidence="17">Catalyzes the dephosphorylation of undecaprenyl diphosphate (UPP). Confers resistance to bacitracin.</text>
</comment>
<evidence type="ECO:0000256" key="11">
    <source>
        <dbReference type="ARBA" id="ARBA00023136"/>
    </source>
</evidence>
<evidence type="ECO:0000256" key="7">
    <source>
        <dbReference type="ARBA" id="ARBA00022801"/>
    </source>
</evidence>
<feature type="transmembrane region" description="Helical" evidence="17">
    <location>
        <begin position="302"/>
        <end position="324"/>
    </location>
</feature>
<keyword evidence="9 17" id="KW-0573">Peptidoglycan synthesis</keyword>
<feature type="transmembrane region" description="Helical" evidence="17">
    <location>
        <begin position="269"/>
        <end position="290"/>
    </location>
</feature>
<dbReference type="RefSeq" id="WP_173163875.1">
    <property type="nucleotide sequence ID" value="NZ_CP053716.1"/>
</dbReference>
<feature type="transmembrane region" description="Helical" evidence="17">
    <location>
        <begin position="117"/>
        <end position="141"/>
    </location>
</feature>
<keyword evidence="10 17" id="KW-1133">Transmembrane helix</keyword>
<evidence type="ECO:0000256" key="9">
    <source>
        <dbReference type="ARBA" id="ARBA00022984"/>
    </source>
</evidence>
<evidence type="ECO:0000313" key="18">
    <source>
        <dbReference type="EMBL" id="QKF07056.1"/>
    </source>
</evidence>
<dbReference type="KEGG" id="bwa:HLV38_02115"/>
<comment type="subcellular location">
    <subcellularLocation>
        <location evidence="1 17">Cell membrane</location>
        <topology evidence="1 17">Multi-pass membrane protein</topology>
    </subcellularLocation>
</comment>
<keyword evidence="11 17" id="KW-0472">Membrane</keyword>
<dbReference type="EMBL" id="CP053716">
    <property type="protein sequence ID" value="QKF07056.1"/>
    <property type="molecule type" value="Genomic_DNA"/>
</dbReference>
<dbReference type="EC" id="3.6.1.27" evidence="3 17"/>
<evidence type="ECO:0000256" key="15">
    <source>
        <dbReference type="ARBA" id="ARBA00032932"/>
    </source>
</evidence>
<feature type="transmembrane region" description="Helical" evidence="17">
    <location>
        <begin position="41"/>
        <end position="66"/>
    </location>
</feature>
<evidence type="ECO:0000256" key="3">
    <source>
        <dbReference type="ARBA" id="ARBA00012374"/>
    </source>
</evidence>
<evidence type="ECO:0000256" key="17">
    <source>
        <dbReference type="HAMAP-Rule" id="MF_01006"/>
    </source>
</evidence>
<evidence type="ECO:0000256" key="1">
    <source>
        <dbReference type="ARBA" id="ARBA00004651"/>
    </source>
</evidence>
<dbReference type="GO" id="GO:0005886">
    <property type="term" value="C:plasma membrane"/>
    <property type="evidence" value="ECO:0007669"/>
    <property type="project" value="UniProtKB-SubCell"/>
</dbReference>
<accession>A0A6M8J4Z2</accession>
<keyword evidence="13 17" id="KW-0961">Cell wall biogenesis/degradation</keyword>
<evidence type="ECO:0000256" key="10">
    <source>
        <dbReference type="ARBA" id="ARBA00022989"/>
    </source>
</evidence>
<evidence type="ECO:0000256" key="16">
    <source>
        <dbReference type="ARBA" id="ARBA00047594"/>
    </source>
</evidence>
<dbReference type="InterPro" id="IPR003824">
    <property type="entry name" value="UppP"/>
</dbReference>
<evidence type="ECO:0000256" key="2">
    <source>
        <dbReference type="ARBA" id="ARBA00010621"/>
    </source>
</evidence>
<evidence type="ECO:0000256" key="14">
    <source>
        <dbReference type="ARBA" id="ARBA00032707"/>
    </source>
</evidence>
<comment type="similarity">
    <text evidence="2 17">Belongs to the UppP family.</text>
</comment>
<dbReference type="Pfam" id="PF02673">
    <property type="entry name" value="BacA"/>
    <property type="match status" value="1"/>
</dbReference>
<keyword evidence="12 17" id="KW-0046">Antibiotic resistance</keyword>
<evidence type="ECO:0000256" key="8">
    <source>
        <dbReference type="ARBA" id="ARBA00022960"/>
    </source>
</evidence>
<proteinExistence type="inferred from homology"/>
<comment type="miscellaneous">
    <text evidence="17">Bacitracin is thought to be involved in the inhibition of peptidoglycan synthesis by sequestering undecaprenyl diphosphate, thereby reducing the pool of lipid carrier available.</text>
</comment>
<evidence type="ECO:0000313" key="19">
    <source>
        <dbReference type="Proteomes" id="UP000503297"/>
    </source>
</evidence>
<dbReference type="AlphaFoldDB" id="A0A6M8J4Z2"/>
<dbReference type="GO" id="GO:0046677">
    <property type="term" value="P:response to antibiotic"/>
    <property type="evidence" value="ECO:0007669"/>
    <property type="project" value="UniProtKB-UniRule"/>
</dbReference>
<comment type="catalytic activity">
    <reaction evidence="16 17">
        <text>di-trans,octa-cis-undecaprenyl diphosphate + H2O = di-trans,octa-cis-undecaprenyl phosphate + phosphate + H(+)</text>
        <dbReference type="Rhea" id="RHEA:28094"/>
        <dbReference type="ChEBI" id="CHEBI:15377"/>
        <dbReference type="ChEBI" id="CHEBI:15378"/>
        <dbReference type="ChEBI" id="CHEBI:43474"/>
        <dbReference type="ChEBI" id="CHEBI:58405"/>
        <dbReference type="ChEBI" id="CHEBI:60392"/>
        <dbReference type="EC" id="3.6.1.27"/>
    </reaction>
</comment>
<evidence type="ECO:0000256" key="4">
    <source>
        <dbReference type="ARBA" id="ARBA00021581"/>
    </source>
</evidence>
<keyword evidence="6 17" id="KW-0812">Transmembrane</keyword>
<evidence type="ECO:0000256" key="13">
    <source>
        <dbReference type="ARBA" id="ARBA00023316"/>
    </source>
</evidence>
<organism evidence="18 19">
    <name type="scientific">Berryella wangjianweii</name>
    <dbReference type="NCBI Taxonomy" id="2734634"/>
    <lineage>
        <taxon>Bacteria</taxon>
        <taxon>Bacillati</taxon>
        <taxon>Actinomycetota</taxon>
        <taxon>Coriobacteriia</taxon>
        <taxon>Eggerthellales</taxon>
        <taxon>Eggerthellaceae</taxon>
        <taxon>Berryella</taxon>
    </lineage>
</organism>
<dbReference type="PANTHER" id="PTHR30622:SF3">
    <property type="entry name" value="UNDECAPRENYL-DIPHOSPHATASE"/>
    <property type="match status" value="1"/>
</dbReference>
<sequence>MDLMELLKALAFGVVEGITEWLPVSSTGHMMLLNQFAALDVSASFYDTFIVVIQLGAIMAVIATFFRKLNPFGLRKTPQQRRSTWGIWAKVVVGSVPAAIVGFALDDWMEQHVMNDPRLSFIVVAGALVAYGLAFIVMELVNRRRIEDARAPRGAHARCAGDDGECQRIRAFTWADEPERADSSEIISSVRTFDELSLPKALAIGVFQALAIVPGTSRSGAIILGSMLLGTTRTIATEFAFFLAIPIMFGWSLLKFIKHGFAYTQMEWVIFGVGVLTAFIVSLVSIRFLVSFVKKHDFTAFGVYRILIGLAVLGYFGWFLGGFWG</sequence>
<dbReference type="PANTHER" id="PTHR30622">
    <property type="entry name" value="UNDECAPRENYL-DIPHOSPHATASE"/>
    <property type="match status" value="1"/>
</dbReference>
<feature type="transmembrane region" description="Helical" evidence="17">
    <location>
        <begin position="87"/>
        <end position="105"/>
    </location>
</feature>
<gene>
    <name evidence="17" type="primary">uppP</name>
    <name evidence="18" type="ORF">HLV38_02115</name>
</gene>
<evidence type="ECO:0000256" key="5">
    <source>
        <dbReference type="ARBA" id="ARBA00022475"/>
    </source>
</evidence>
<evidence type="ECO:0000256" key="6">
    <source>
        <dbReference type="ARBA" id="ARBA00022692"/>
    </source>
</evidence>
<protein>
    <recommendedName>
        <fullName evidence="4 17">Undecaprenyl-diphosphatase</fullName>
        <ecNumber evidence="3 17">3.6.1.27</ecNumber>
    </recommendedName>
    <alternativeName>
        <fullName evidence="15 17">Bacitracin resistance protein</fullName>
    </alternativeName>
    <alternativeName>
        <fullName evidence="14 17">Undecaprenyl pyrophosphate phosphatase</fullName>
    </alternativeName>
</protein>
<evidence type="ECO:0000256" key="12">
    <source>
        <dbReference type="ARBA" id="ARBA00023251"/>
    </source>
</evidence>
<keyword evidence="5 17" id="KW-1003">Cell membrane</keyword>
<feature type="transmembrane region" description="Helical" evidence="17">
    <location>
        <begin position="239"/>
        <end position="257"/>
    </location>
</feature>
<dbReference type="HAMAP" id="MF_01006">
    <property type="entry name" value="Undec_diphosphatase"/>
    <property type="match status" value="1"/>
</dbReference>
<dbReference type="GO" id="GO:0050380">
    <property type="term" value="F:undecaprenyl-diphosphatase activity"/>
    <property type="evidence" value="ECO:0007669"/>
    <property type="project" value="UniProtKB-UniRule"/>
</dbReference>
<keyword evidence="7 17" id="KW-0378">Hydrolase</keyword>
<dbReference type="Proteomes" id="UP000503297">
    <property type="component" value="Chromosome"/>
</dbReference>
<name>A0A6M8J4Z2_9ACTN</name>